<dbReference type="Pfam" id="PF23114">
    <property type="entry name" value="NAD-bd_HRPKS_sdrA"/>
    <property type="match status" value="1"/>
</dbReference>
<dbReference type="InterPro" id="IPR016035">
    <property type="entry name" value="Acyl_Trfase/lysoPLipase"/>
</dbReference>
<evidence type="ECO:0000256" key="2">
    <source>
        <dbReference type="ARBA" id="ARBA00022553"/>
    </source>
</evidence>
<dbReference type="GO" id="GO:0044550">
    <property type="term" value="P:secondary metabolite biosynthetic process"/>
    <property type="evidence" value="ECO:0007669"/>
    <property type="project" value="UniProtKB-ARBA"/>
</dbReference>
<gene>
    <name evidence="7" type="ORF">X797_011170</name>
</gene>
<dbReference type="SMART" id="SM00829">
    <property type="entry name" value="PKS_ER"/>
    <property type="match status" value="1"/>
</dbReference>
<dbReference type="Pfam" id="PF14765">
    <property type="entry name" value="PS-DH"/>
    <property type="match status" value="1"/>
</dbReference>
<dbReference type="Gene3D" id="3.40.47.10">
    <property type="match status" value="2"/>
</dbReference>
<dbReference type="InterPro" id="IPR016039">
    <property type="entry name" value="Thiolase-like"/>
</dbReference>
<proteinExistence type="predicted"/>
<dbReference type="InterPro" id="IPR049551">
    <property type="entry name" value="PKS_DH_C"/>
</dbReference>
<dbReference type="CDD" id="cd00833">
    <property type="entry name" value="PKS"/>
    <property type="match status" value="1"/>
</dbReference>
<dbReference type="PANTHER" id="PTHR43775:SF50">
    <property type="entry name" value="HIGHLY REDUCING POLYKETIDE SYNTHASE SRDA"/>
    <property type="match status" value="1"/>
</dbReference>
<feature type="region of interest" description="C-terminal hotdog fold" evidence="4">
    <location>
        <begin position="907"/>
        <end position="1037"/>
    </location>
</feature>
<evidence type="ECO:0000259" key="6">
    <source>
        <dbReference type="PROSITE" id="PS52019"/>
    </source>
</evidence>
<feature type="active site" description="Proton donor; for dehydratase activity" evidence="4">
    <location>
        <position position="962"/>
    </location>
</feature>
<dbReference type="InterPro" id="IPR049552">
    <property type="entry name" value="PKS_DH_N"/>
</dbReference>
<dbReference type="InterPro" id="IPR001227">
    <property type="entry name" value="Ac_transferase_dom_sf"/>
</dbReference>
<dbReference type="Pfam" id="PF16197">
    <property type="entry name" value="KAsynt_C_assoc"/>
    <property type="match status" value="1"/>
</dbReference>
<dbReference type="InterPro" id="IPR020841">
    <property type="entry name" value="PKS_Beta-ketoAc_synthase_dom"/>
</dbReference>
<dbReference type="Gene3D" id="3.10.129.120">
    <property type="match status" value="1"/>
</dbReference>
<dbReference type="PANTHER" id="PTHR43775">
    <property type="entry name" value="FATTY ACID SYNTHASE"/>
    <property type="match status" value="1"/>
</dbReference>
<dbReference type="Pfam" id="PF00109">
    <property type="entry name" value="ketoacyl-synt"/>
    <property type="match status" value="1"/>
</dbReference>
<dbReference type="Pfam" id="PF00698">
    <property type="entry name" value="Acyl_transf_1"/>
    <property type="match status" value="2"/>
</dbReference>
<dbReference type="SUPFAM" id="SSF51735">
    <property type="entry name" value="NAD(P)-binding Rossmann-fold domains"/>
    <property type="match status" value="1"/>
</dbReference>
<dbReference type="InterPro" id="IPR011032">
    <property type="entry name" value="GroES-like_sf"/>
</dbReference>
<sequence length="1661" mass="180359">MVADPFVTGCRLPGNVSSPAQFWDIMMNKRTAPHSTVPSSRFKIDAHLHPNNESPGSFNVPGGYFQDSNLHEFDPVYETFESAGVGLAEMKNSKTGVFVGSFTSDFQQISFKKPDFRHSYAAIGVDPGIISARISHVFNLHRPSLTLNTACSSCVYAVHQAFNTLRNKECSGAIAAGTNLMLSVDQHMNTAKLGFLSPDSSCHTFDASVDGYGRAEAVGATYLKRLSDAIQNGDPIRAVVRSSVVNSNGKLPNVGITHPNLEGQVHPVAKAMYTKGAEEIEPLWIGGLKPNVGHSEAASGLSALIKAVLAVQNGIIPPVRDIAKLNPNINWDDWNVKVPCEPQYFPAHLPVRRVSVNSFGYGGTNGHFIVEGVESLVTGHSHDQTKQKLVKANLLDLSYALANRRSRLPSRGFVVSSPNGVTEAFGNVAENFIFADKKKPPVVWLAFTGQGAHFLRTIRRLDQVLGDLPNGPEWTLEDILHGDAAQSRIGEAEFSQPACTAIQVALIDLLESWGVKPMFTVGHSSGEIGAAHFRGKVVSNINTNGAMIAVGLGAGAADQKMNEDQIIARTVKTGGRAYHSFHMKPAANVYNDLMHDASSHLKHCPRKSIADFMVSSVTNAALDSARPLDADYWCANLVSPVKFRQAVQTIGSCPVFKHVDLIVVEIGPHSALKGPVKQMCHEHKFDKMSYLLTIERGASTMSVSLPSRRPPPDKIQIRKGKLLVDLPIYQWNYVKELWAEPRQSKEQRAPQHLRHDVLGSRMPGGSKNEPTWRNRLRQIDLPWLKHHSLGGEAVFPAARYFGMATEAVTQMKETSSSPVEISGYTLRDVIIKAALVIPDDNYGIETLFSLRPGVHTDWWAFQVSSWSQDGHWRSHMTGIIDINDMQDIRTDGKRFHAAASSVVKKTSDLIEGESRYVLHPSTIDSCLQLTIVSIYAGKMEDMTCGSVPVQVDEVSLWYVFIDTLTSSHTYTHHTNKLHFKPPTKAQLQNPEANAYSWTEERGVRLTINETQLVGSDGQLLLSLEGMRCVAYEAAVPQIRGTVLKEQPFMKMGWNVDMDTLTSASPVKSVGLADLVALAAWKNPGGRVLEFGALNSTAICQATELINYTATATSKPGLEALEDTIAGFDHATAINGLKAGQFNLIIPGTLTDPSKLASLLAPGGRIVSDQSTLSSLGKDFSILNLSNGIAIATGVAEQKTSGINGVRTRSIAIIYRNKPTEIPCKLVKACNALGSSWLARLADASIATSEHVVLTYDLERPLILELEPSELAGLHNIVSNASSDTWVTAGGLMKGATPEQAMASGVARSVTSEMASLDFTTLDLGLGSTTTDYAINEIDKESEYCLADGLVDISRLVPDATLNQEYGPQNSIPKATPFKPSDKLVATAKAVKVTFSHDERDDRTVGADQIHVQVMLSGVNKEHVLVMEGADSLTTFSHEIYGAVVQKGVNVEVINVGDRVFGFSADRLATFQTVSASMVQKAEQGDVPEELVTLPLAYATAIHGLTTLARVEAGEIVLILHGTGDSGAAAITISKKTKAQTYVAVRSVEEAARVAAAFDLPAENIIPQLDSNLMMRFKERTGGRVADVIFSSAYVSPTISHECWRQIAAFGRFIEIGRKTGLRRSTLDTLPPSRGASYLTFNVLDLYRQKERLLSDYLLTAT</sequence>
<evidence type="ECO:0000256" key="4">
    <source>
        <dbReference type="PROSITE-ProRule" id="PRU01363"/>
    </source>
</evidence>
<dbReference type="SUPFAM" id="SSF53901">
    <property type="entry name" value="Thiolase-like"/>
    <property type="match status" value="2"/>
</dbReference>
<dbReference type="Pfam" id="PF02801">
    <property type="entry name" value="Ketoacyl-synt_C"/>
    <property type="match status" value="1"/>
</dbReference>
<dbReference type="GO" id="GO:0016491">
    <property type="term" value="F:oxidoreductase activity"/>
    <property type="evidence" value="ECO:0007669"/>
    <property type="project" value="InterPro"/>
</dbReference>
<dbReference type="InterPro" id="IPR056501">
    <property type="entry name" value="NAD-bd_HRPKS_sdrA"/>
</dbReference>
<dbReference type="InterPro" id="IPR014030">
    <property type="entry name" value="Ketoacyl_synth_N"/>
</dbReference>
<dbReference type="Proteomes" id="UP000030151">
    <property type="component" value="Unassembled WGS sequence"/>
</dbReference>
<dbReference type="PROSITE" id="PS52019">
    <property type="entry name" value="PKS_MFAS_DH"/>
    <property type="match status" value="1"/>
</dbReference>
<dbReference type="GO" id="GO:0004312">
    <property type="term" value="F:fatty acid synthase activity"/>
    <property type="evidence" value="ECO:0007669"/>
    <property type="project" value="TreeGrafter"/>
</dbReference>
<feature type="active site" description="Proton acceptor; for dehydratase activity" evidence="4">
    <location>
        <position position="787"/>
    </location>
</feature>
<dbReference type="HOGENOM" id="CLU_000022_31_4_1"/>
<dbReference type="Gene3D" id="3.40.50.720">
    <property type="entry name" value="NAD(P)-binding Rossmann-like Domain"/>
    <property type="match status" value="1"/>
</dbReference>
<dbReference type="Gene3D" id="3.10.129.10">
    <property type="entry name" value="Hotdog Thioesterase"/>
    <property type="match status" value="1"/>
</dbReference>
<dbReference type="PROSITE" id="PS52004">
    <property type="entry name" value="KS3_2"/>
    <property type="match status" value="1"/>
</dbReference>
<dbReference type="SUPFAM" id="SSF50129">
    <property type="entry name" value="GroES-like"/>
    <property type="match status" value="1"/>
</dbReference>
<name>A0A014PJB6_9HYPO</name>
<accession>A0A014PJB6</accession>
<comment type="caution">
    <text evidence="7">The sequence shown here is derived from an EMBL/GenBank/DDBJ whole genome shotgun (WGS) entry which is preliminary data.</text>
</comment>
<dbReference type="InterPro" id="IPR050091">
    <property type="entry name" value="PKS_NRPS_Biosynth_Enz"/>
</dbReference>
<dbReference type="Gene3D" id="3.40.366.10">
    <property type="entry name" value="Malonyl-Coenzyme A Acyl Carrier Protein, domain 2"/>
    <property type="match status" value="2"/>
</dbReference>
<dbReference type="SMART" id="SM00825">
    <property type="entry name" value="PKS_KS"/>
    <property type="match status" value="1"/>
</dbReference>
<dbReference type="SMART" id="SM00826">
    <property type="entry name" value="PKS_DH"/>
    <property type="match status" value="1"/>
</dbReference>
<reference evidence="7 8" key="1">
    <citation type="submission" date="2014-02" db="EMBL/GenBank/DDBJ databases">
        <title>The genome sequence of the entomopathogenic fungus Metarhizium robertsii ARSEF 2575.</title>
        <authorList>
            <person name="Giuliano Garisto Donzelli B."/>
            <person name="Roe B.A."/>
            <person name="Macmil S.L."/>
            <person name="Krasnoff S.B."/>
            <person name="Gibson D.M."/>
        </authorList>
    </citation>
    <scope>NUCLEOTIDE SEQUENCE [LARGE SCALE GENOMIC DNA]</scope>
    <source>
        <strain evidence="7 8">ARSEF 2575</strain>
    </source>
</reference>
<dbReference type="EMBL" id="JELW01000066">
    <property type="protein sequence ID" value="EXU95771.1"/>
    <property type="molecule type" value="Genomic_DNA"/>
</dbReference>
<evidence type="ECO:0000313" key="8">
    <source>
        <dbReference type="Proteomes" id="UP000030151"/>
    </source>
</evidence>
<dbReference type="InterPro" id="IPR036291">
    <property type="entry name" value="NAD(P)-bd_dom_sf"/>
</dbReference>
<dbReference type="InterPro" id="IPR014031">
    <property type="entry name" value="Ketoacyl_synth_C"/>
</dbReference>
<evidence type="ECO:0000256" key="1">
    <source>
        <dbReference type="ARBA" id="ARBA00022450"/>
    </source>
</evidence>
<organism evidence="7 8">
    <name type="scientific">Metarhizium robertsii</name>
    <dbReference type="NCBI Taxonomy" id="568076"/>
    <lineage>
        <taxon>Eukaryota</taxon>
        <taxon>Fungi</taxon>
        <taxon>Dikarya</taxon>
        <taxon>Ascomycota</taxon>
        <taxon>Pezizomycotina</taxon>
        <taxon>Sordariomycetes</taxon>
        <taxon>Hypocreomycetidae</taxon>
        <taxon>Hypocreales</taxon>
        <taxon>Clavicipitaceae</taxon>
        <taxon>Metarhizium</taxon>
    </lineage>
</organism>
<keyword evidence="1" id="KW-0596">Phosphopantetheine</keyword>
<protein>
    <submittedName>
        <fullName evidence="7">Polyketide synthase</fullName>
    </submittedName>
</protein>
<feature type="region of interest" description="N-terminal hotdog fold" evidence="4">
    <location>
        <begin position="755"/>
        <end position="887"/>
    </location>
</feature>
<dbReference type="CDD" id="cd05195">
    <property type="entry name" value="enoyl_red"/>
    <property type="match status" value="1"/>
</dbReference>
<evidence type="ECO:0000256" key="3">
    <source>
        <dbReference type="ARBA" id="ARBA00023268"/>
    </source>
</evidence>
<dbReference type="InterPro" id="IPR049900">
    <property type="entry name" value="PKS_mFAS_DH"/>
</dbReference>
<evidence type="ECO:0000259" key="5">
    <source>
        <dbReference type="PROSITE" id="PS52004"/>
    </source>
</evidence>
<keyword evidence="2" id="KW-0597">Phosphoprotein</keyword>
<dbReference type="Pfam" id="PF21089">
    <property type="entry name" value="PKS_DH_N"/>
    <property type="match status" value="1"/>
</dbReference>
<keyword evidence="3" id="KW-0511">Multifunctional enzyme</keyword>
<dbReference type="SMART" id="SM00827">
    <property type="entry name" value="PKS_AT"/>
    <property type="match status" value="1"/>
</dbReference>
<feature type="domain" description="PKS/mFAS DH" evidence="6">
    <location>
        <begin position="755"/>
        <end position="1037"/>
    </location>
</feature>
<feature type="domain" description="Ketosynthase family 3 (KS3)" evidence="5">
    <location>
        <begin position="1"/>
        <end position="372"/>
    </location>
</feature>
<dbReference type="InterPro" id="IPR020843">
    <property type="entry name" value="ER"/>
</dbReference>
<dbReference type="InterPro" id="IPR014043">
    <property type="entry name" value="Acyl_transferase_dom"/>
</dbReference>
<dbReference type="OrthoDB" id="329835at2759"/>
<dbReference type="InterPro" id="IPR020807">
    <property type="entry name" value="PKS_DH"/>
</dbReference>
<dbReference type="Gene3D" id="3.90.180.10">
    <property type="entry name" value="Medium-chain alcohol dehydrogenases, catalytic domain"/>
    <property type="match status" value="1"/>
</dbReference>
<evidence type="ECO:0000313" key="7">
    <source>
        <dbReference type="EMBL" id="EXU95771.1"/>
    </source>
</evidence>
<dbReference type="InterPro" id="IPR032821">
    <property type="entry name" value="PKS_assoc"/>
</dbReference>
<dbReference type="GO" id="GO:0006633">
    <property type="term" value="P:fatty acid biosynthetic process"/>
    <property type="evidence" value="ECO:0007669"/>
    <property type="project" value="TreeGrafter"/>
</dbReference>
<dbReference type="SUPFAM" id="SSF52151">
    <property type="entry name" value="FabD/lysophospholipase-like"/>
    <property type="match status" value="1"/>
</dbReference>